<reference evidence="1" key="1">
    <citation type="submission" date="2020-09" db="EMBL/GenBank/DDBJ databases">
        <authorList>
            <person name="Kim M.K."/>
        </authorList>
    </citation>
    <scope>NUCLEOTIDE SEQUENCE</scope>
    <source>
        <strain evidence="1">BT702</strain>
    </source>
</reference>
<accession>A0A927AQH7</accession>
<dbReference type="AlphaFoldDB" id="A0A927AQH7"/>
<organism evidence="1 2">
    <name type="scientific">Spirosoma profusum</name>
    <dbReference type="NCBI Taxonomy" id="2771354"/>
    <lineage>
        <taxon>Bacteria</taxon>
        <taxon>Pseudomonadati</taxon>
        <taxon>Bacteroidota</taxon>
        <taxon>Cytophagia</taxon>
        <taxon>Cytophagales</taxon>
        <taxon>Cytophagaceae</taxon>
        <taxon>Spirosoma</taxon>
    </lineage>
</organism>
<comment type="caution">
    <text evidence="1">The sequence shown here is derived from an EMBL/GenBank/DDBJ whole genome shotgun (WGS) entry which is preliminary data.</text>
</comment>
<keyword evidence="2" id="KW-1185">Reference proteome</keyword>
<sequence length="113" mass="12858">MTLQQLHDELRRQLLDIDGMTSQPYVSTTGNTPKGGIEEFKLIGKPFAGLRLTDKFLMLYLMPLHESPNLDAQYGHRLKSVRSGKSCLKITKPEKLDREAVDAILDKGARQWF</sequence>
<gene>
    <name evidence="1" type="ORF">IC229_07700</name>
</gene>
<evidence type="ECO:0000313" key="1">
    <source>
        <dbReference type="EMBL" id="MBD2700513.1"/>
    </source>
</evidence>
<evidence type="ECO:0000313" key="2">
    <source>
        <dbReference type="Proteomes" id="UP000598820"/>
    </source>
</evidence>
<dbReference type="RefSeq" id="WP_190886378.1">
    <property type="nucleotide sequence ID" value="NZ_JACWZY010000005.1"/>
</dbReference>
<dbReference type="EMBL" id="JACWZY010000005">
    <property type="protein sequence ID" value="MBD2700513.1"/>
    <property type="molecule type" value="Genomic_DNA"/>
</dbReference>
<protein>
    <recommendedName>
        <fullName evidence="3">DUF1801 domain-containing protein</fullName>
    </recommendedName>
</protein>
<evidence type="ECO:0008006" key="3">
    <source>
        <dbReference type="Google" id="ProtNLM"/>
    </source>
</evidence>
<dbReference type="Proteomes" id="UP000598820">
    <property type="component" value="Unassembled WGS sequence"/>
</dbReference>
<proteinExistence type="predicted"/>
<name>A0A927AQH7_9BACT</name>